<dbReference type="SFLD" id="SFLDG01086">
    <property type="entry name" value="elongater_protein-like"/>
    <property type="match status" value="1"/>
</dbReference>
<dbReference type="InterPro" id="IPR058240">
    <property type="entry name" value="rSAM_sf"/>
</dbReference>
<dbReference type="GO" id="GO:0046872">
    <property type="term" value="F:metal ion binding"/>
    <property type="evidence" value="ECO:0007669"/>
    <property type="project" value="UniProtKB-KW"/>
</dbReference>
<dbReference type="GO" id="GO:0051539">
    <property type="term" value="F:4 iron, 4 sulfur cluster binding"/>
    <property type="evidence" value="ECO:0007669"/>
    <property type="project" value="UniProtKB-KW"/>
</dbReference>
<evidence type="ECO:0000256" key="8">
    <source>
        <dbReference type="ARBA" id="ARBA00022694"/>
    </source>
</evidence>
<keyword evidence="10" id="KW-0694">RNA-binding</keyword>
<dbReference type="SFLD" id="SFLDS00029">
    <property type="entry name" value="Radical_SAM"/>
    <property type="match status" value="1"/>
</dbReference>
<evidence type="ECO:0000313" key="17">
    <source>
        <dbReference type="EMBL" id="ALH23049.1"/>
    </source>
</evidence>
<organism evidence="17 18">
    <name type="scientific">Chrysochromulina ericina virus CeV-01B</name>
    <dbReference type="NCBI Taxonomy" id="3070830"/>
    <lineage>
        <taxon>Viruses</taxon>
        <taxon>Varidnaviria</taxon>
        <taxon>Bamfordvirae</taxon>
        <taxon>Nucleocytoviricota</taxon>
        <taxon>Megaviricetes</taxon>
        <taxon>Imitervirales</taxon>
        <taxon>Mesomimiviridae</taxon>
        <taxon>Tethysvirus</taxon>
        <taxon>Tethysvirus raunefjordenense</taxon>
    </lineage>
</organism>
<dbReference type="GO" id="GO:0106261">
    <property type="term" value="F:tRNA uridine(34) acetyltransferase activity"/>
    <property type="evidence" value="ECO:0007669"/>
    <property type="project" value="UniProtKB-EC"/>
</dbReference>
<dbReference type="SUPFAM" id="SSF55729">
    <property type="entry name" value="Acyl-CoA N-acyltransferases (Nat)"/>
    <property type="match status" value="1"/>
</dbReference>
<proteinExistence type="inferred from homology"/>
<dbReference type="PANTHER" id="PTHR11135:SF2">
    <property type="entry name" value="ELONGATOR COMPLEX PROTEIN 3"/>
    <property type="match status" value="1"/>
</dbReference>
<dbReference type="OrthoDB" id="13815at10239"/>
<keyword evidence="18" id="KW-1185">Reference proteome</keyword>
<evidence type="ECO:0000256" key="2">
    <source>
        <dbReference type="ARBA" id="ARBA00005217"/>
    </source>
</evidence>
<comment type="catalytic activity">
    <reaction evidence="15">
        <text>uridine(34) in tRNA + acetyl-CoA + S-adenosyl-L-methionine + H2O = 5-(carboxymethyl)uridine(34) in tRNA + 5'-deoxyadenosine + L-methionine + CoA + 2 H(+)</text>
        <dbReference type="Rhea" id="RHEA:61020"/>
        <dbReference type="Rhea" id="RHEA-COMP:10407"/>
        <dbReference type="Rhea" id="RHEA-COMP:11727"/>
        <dbReference type="ChEBI" id="CHEBI:15377"/>
        <dbReference type="ChEBI" id="CHEBI:15378"/>
        <dbReference type="ChEBI" id="CHEBI:17319"/>
        <dbReference type="ChEBI" id="CHEBI:57287"/>
        <dbReference type="ChEBI" id="CHEBI:57288"/>
        <dbReference type="ChEBI" id="CHEBI:57844"/>
        <dbReference type="ChEBI" id="CHEBI:59789"/>
        <dbReference type="ChEBI" id="CHEBI:65315"/>
        <dbReference type="ChEBI" id="CHEBI:74882"/>
        <dbReference type="EC" id="2.3.1.311"/>
    </reaction>
    <physiologicalReaction direction="left-to-right" evidence="15">
        <dbReference type="Rhea" id="RHEA:61021"/>
    </physiologicalReaction>
</comment>
<dbReference type="InterPro" id="IPR006638">
    <property type="entry name" value="Elp3/MiaA/NifB-like_rSAM"/>
</dbReference>
<dbReference type="InterPro" id="IPR034687">
    <property type="entry name" value="ELP3-like"/>
</dbReference>
<dbReference type="GO" id="GO:0033588">
    <property type="term" value="C:elongator holoenzyme complex"/>
    <property type="evidence" value="ECO:0007669"/>
    <property type="project" value="TreeGrafter"/>
</dbReference>
<dbReference type="Gene3D" id="3.80.30.20">
    <property type="entry name" value="tm_1862 like domain"/>
    <property type="match status" value="1"/>
</dbReference>
<keyword evidence="5" id="KW-0820">tRNA-binding</keyword>
<comment type="pathway">
    <text evidence="2">tRNA modification.</text>
</comment>
<evidence type="ECO:0000256" key="13">
    <source>
        <dbReference type="ARBA" id="ARBA00023315"/>
    </source>
</evidence>
<gene>
    <name evidence="17" type="ORF">ceV_143</name>
</gene>
<dbReference type="SUPFAM" id="SSF102114">
    <property type="entry name" value="Radical SAM enzymes"/>
    <property type="match status" value="1"/>
</dbReference>
<dbReference type="Gene3D" id="3.40.630.30">
    <property type="match status" value="1"/>
</dbReference>
<keyword evidence="9" id="KW-0479">Metal-binding</keyword>
<evidence type="ECO:0000256" key="1">
    <source>
        <dbReference type="ARBA" id="ARBA00001966"/>
    </source>
</evidence>
<dbReference type="InterPro" id="IPR032432">
    <property type="entry name" value="Radical_SAM_C"/>
</dbReference>
<keyword evidence="11" id="KW-0408">Iron</keyword>
<dbReference type="EC" id="2.3.1.311" evidence="14"/>
<dbReference type="SMART" id="SM00729">
    <property type="entry name" value="Elp3"/>
    <property type="match status" value="1"/>
</dbReference>
<evidence type="ECO:0000256" key="10">
    <source>
        <dbReference type="ARBA" id="ARBA00022884"/>
    </source>
</evidence>
<evidence type="ECO:0000313" key="18">
    <source>
        <dbReference type="Proteomes" id="UP000203826"/>
    </source>
</evidence>
<feature type="domain" description="Elp3/MiaA/NifB-like radical SAM core" evidence="16">
    <location>
        <begin position="143"/>
        <end position="427"/>
    </location>
</feature>
<keyword evidence="12" id="KW-0411">Iron-sulfur</keyword>
<dbReference type="Proteomes" id="UP000203826">
    <property type="component" value="Segment"/>
</dbReference>
<dbReference type="Pfam" id="PF04055">
    <property type="entry name" value="Radical_SAM"/>
    <property type="match status" value="1"/>
</dbReference>
<dbReference type="InterPro" id="IPR007197">
    <property type="entry name" value="rSAM"/>
</dbReference>
<evidence type="ECO:0000256" key="5">
    <source>
        <dbReference type="ARBA" id="ARBA00022555"/>
    </source>
</evidence>
<dbReference type="Pfam" id="PF16199">
    <property type="entry name" value="Radical_SAM_C"/>
    <property type="match status" value="1"/>
</dbReference>
<dbReference type="InterPro" id="IPR016181">
    <property type="entry name" value="Acyl_CoA_acyltransferase"/>
</dbReference>
<protein>
    <recommendedName>
        <fullName evidence="14">tRNA carboxymethyluridine synthase</fullName>
        <ecNumber evidence="14">2.3.1.311</ecNumber>
    </recommendedName>
</protein>
<keyword evidence="8" id="KW-0819">tRNA processing</keyword>
<evidence type="ECO:0000256" key="14">
    <source>
        <dbReference type="ARBA" id="ARBA00044771"/>
    </source>
</evidence>
<keyword evidence="4" id="KW-0004">4Fe-4S</keyword>
<evidence type="ECO:0000256" key="11">
    <source>
        <dbReference type="ARBA" id="ARBA00023004"/>
    </source>
</evidence>
<evidence type="ECO:0000256" key="12">
    <source>
        <dbReference type="ARBA" id="ARBA00023014"/>
    </source>
</evidence>
<comment type="cofactor">
    <cofactor evidence="1">
        <name>[4Fe-4S] cluster</name>
        <dbReference type="ChEBI" id="CHEBI:49883"/>
    </cofactor>
</comment>
<dbReference type="CDD" id="cd01335">
    <property type="entry name" value="Radical_SAM"/>
    <property type="match status" value="1"/>
</dbReference>
<dbReference type="NCBIfam" id="TIGR01211">
    <property type="entry name" value="ELP3"/>
    <property type="match status" value="1"/>
</dbReference>
<dbReference type="InterPro" id="IPR039661">
    <property type="entry name" value="ELP3"/>
</dbReference>
<name>A0A0N7G7K6_9VIRU</name>
<accession>A0A0N7G7K6</accession>
<evidence type="ECO:0000256" key="3">
    <source>
        <dbReference type="ARBA" id="ARBA00005494"/>
    </source>
</evidence>
<dbReference type="InterPro" id="IPR023404">
    <property type="entry name" value="rSAM_horseshoe"/>
</dbReference>
<keyword evidence="6" id="KW-0808">Transferase</keyword>
<evidence type="ECO:0000256" key="4">
    <source>
        <dbReference type="ARBA" id="ARBA00022485"/>
    </source>
</evidence>
<dbReference type="EMBL" id="KT820662">
    <property type="protein sequence ID" value="ALH23049.1"/>
    <property type="molecule type" value="Genomic_DNA"/>
</dbReference>
<comment type="similarity">
    <text evidence="3">Belongs to the ELP3 family.</text>
</comment>
<keyword evidence="13" id="KW-0012">Acyltransferase</keyword>
<evidence type="ECO:0000259" key="16">
    <source>
        <dbReference type="SMART" id="SM00729"/>
    </source>
</evidence>
<reference evidence="17 18" key="1">
    <citation type="journal article" date="2015" name="Genome Announc.">
        <title>The 474-Kilobase-Pair Complete Genome Sequence of CeV-01B, a Virus Infecting Haptolina (Chrysochromulina) ericina (Prymnesiophyceae).</title>
        <authorList>
            <person name="Gallot-Lavallee L."/>
            <person name="Pagarete A."/>
            <person name="Legendre M."/>
            <person name="Santini S."/>
            <person name="Sandaa R.A."/>
            <person name="Himmelbauer H."/>
            <person name="Ogata H."/>
            <person name="Bratbak G."/>
            <person name="Claverie J.M."/>
        </authorList>
    </citation>
    <scope>NUCLEOTIDE SEQUENCE [LARGE SCALE GENOMIC DNA]</scope>
    <source>
        <strain evidence="17">CeV-01B</strain>
    </source>
</reference>
<dbReference type="KEGG" id="vg:26049010"/>
<evidence type="ECO:0000256" key="15">
    <source>
        <dbReference type="ARBA" id="ARBA00047372"/>
    </source>
</evidence>
<evidence type="ECO:0000256" key="7">
    <source>
        <dbReference type="ARBA" id="ARBA00022691"/>
    </source>
</evidence>
<dbReference type="GO" id="GO:0000049">
    <property type="term" value="F:tRNA binding"/>
    <property type="evidence" value="ECO:0007669"/>
    <property type="project" value="UniProtKB-KW"/>
</dbReference>
<sequence length="648" mass="76729">MKDIEDFINTKGVKTNDYNTMNHDEINKNLSEYYIIIIELLNWIKSKDYLTSLDNSNELYELFRVEFTNSLRRHKVLKPNNTRKSVILYVIKHFIIKEDLPQDLQKYFELLKLLLRKKPFRNSSGVTIITLITAPFPEYIDENGTKKTQSFSCKHNCYYCPNEPAHEGNNWQAQPRSYLYLEPAVQRANEQAFKAIGQMFSRLDNYYAMGHICDKVEIIDEGGTLTEYPPDYLEEFHRNVFYAANIYIQFREIFPNYDTESGNNFDLNLLDKLRKPLSIREEIEINKTAQIHIIGICVETRPDALDDNWLQRFREWGVTRVQLGVQHVDNKILKKINRGHTIEQLLSAMQYLLDNCFKIDIHIMPDLPGATPQIDRDMFDYVYSIICPDQMKVYPCEVVPWTVIEKWYKQGKYIPYFENNPKDLFNVVRYSMETCPNWCRLPRIVRDIPSNYIECGNTHANLRQMIDTQLDKEGVISMDIRSREIGRHTKYYSKPAQYSSTYYYANNGHNYFIEYESTDKRVLFGFIRLRFVETSNMIIFNVLKNKGLIRELHVYGDTTAVNTYNERGSQHKGIGKCLVWEAEKKTMEQGLYGIVVISGEGVKGYYEKLGYREVDTFMLKDFPFWKVWFYMFLQFIKNNIKYINTKYI</sequence>
<dbReference type="PANTHER" id="PTHR11135">
    <property type="entry name" value="HISTONE ACETYLTRANSFERASE-RELATED"/>
    <property type="match status" value="1"/>
</dbReference>
<keyword evidence="7" id="KW-0949">S-adenosyl-L-methionine</keyword>
<evidence type="ECO:0000256" key="9">
    <source>
        <dbReference type="ARBA" id="ARBA00022723"/>
    </source>
</evidence>
<dbReference type="GO" id="GO:0002926">
    <property type="term" value="P:tRNA wobble base 5-methoxycarbonylmethyl-2-thiouridinylation"/>
    <property type="evidence" value="ECO:0007669"/>
    <property type="project" value="TreeGrafter"/>
</dbReference>
<evidence type="ECO:0000256" key="6">
    <source>
        <dbReference type="ARBA" id="ARBA00022679"/>
    </source>
</evidence>